<name>A0A6N8IQI7_9BURK</name>
<accession>A0A6N8IQI7</accession>
<protein>
    <submittedName>
        <fullName evidence="1">DUF3348 family protein</fullName>
    </submittedName>
</protein>
<dbReference type="Pfam" id="PF11828">
    <property type="entry name" value="DUF3348"/>
    <property type="match status" value="1"/>
</dbReference>
<comment type="caution">
    <text evidence="1">The sequence shown here is derived from an EMBL/GenBank/DDBJ whole genome shotgun (WGS) entry which is preliminary data.</text>
</comment>
<dbReference type="RefSeq" id="WP_157396878.1">
    <property type="nucleotide sequence ID" value="NZ_WSEL01000003.1"/>
</dbReference>
<organism evidence="1 2">
    <name type="scientific">Ramlibacter pinisoli</name>
    <dbReference type="NCBI Taxonomy" id="2682844"/>
    <lineage>
        <taxon>Bacteria</taxon>
        <taxon>Pseudomonadati</taxon>
        <taxon>Pseudomonadota</taxon>
        <taxon>Betaproteobacteria</taxon>
        <taxon>Burkholderiales</taxon>
        <taxon>Comamonadaceae</taxon>
        <taxon>Ramlibacter</taxon>
    </lineage>
</organism>
<proteinExistence type="predicted"/>
<dbReference type="AlphaFoldDB" id="A0A6N8IQI7"/>
<keyword evidence="2" id="KW-1185">Reference proteome</keyword>
<evidence type="ECO:0000313" key="1">
    <source>
        <dbReference type="EMBL" id="MVQ28815.1"/>
    </source>
</evidence>
<dbReference type="Proteomes" id="UP000469385">
    <property type="component" value="Unassembled WGS sequence"/>
</dbReference>
<sequence length="222" mass="24564">MQSTFSSSRLVRLLGEWTPVDTEPPGMDVAERLGLWLNAFDAIGLQAAHQSIRAIEAATPRERAGAAGPAAGTLAGDLQKLRATLAQAVAQPVEDDGTLAPYQQRHQKLQRDMEQLIPPFRDHARQVLGRASPRLRQLAALDAVLERALAAREQKVLPSVGTHLQRRFQHLRRTQPQDAEPGAWLDTFRQDWRQALLAELDVRLEPVAGLVDALNNPSKHPE</sequence>
<reference evidence="1 2" key="1">
    <citation type="submission" date="2019-12" db="EMBL/GenBank/DDBJ databases">
        <authorList>
            <person name="Huq M.A."/>
        </authorList>
    </citation>
    <scope>NUCLEOTIDE SEQUENCE [LARGE SCALE GENOMIC DNA]</scope>
    <source>
        <strain evidence="1 2">MAH-25</strain>
    </source>
</reference>
<evidence type="ECO:0000313" key="2">
    <source>
        <dbReference type="Proteomes" id="UP000469385"/>
    </source>
</evidence>
<dbReference type="EMBL" id="WSEL01000003">
    <property type="protein sequence ID" value="MVQ28815.1"/>
    <property type="molecule type" value="Genomic_DNA"/>
</dbReference>
<dbReference type="InterPro" id="IPR021783">
    <property type="entry name" value="DUF3348"/>
</dbReference>
<gene>
    <name evidence="1" type="ORF">GON04_05140</name>
</gene>